<name>A0A9D4VB67_ADICA</name>
<dbReference type="SUPFAM" id="SSF55486">
    <property type="entry name" value="Metalloproteases ('zincins'), catalytic domain"/>
    <property type="match status" value="1"/>
</dbReference>
<dbReference type="InterPro" id="IPR045090">
    <property type="entry name" value="Pept_M3A_M3B"/>
</dbReference>
<dbReference type="GO" id="GO:0005737">
    <property type="term" value="C:cytoplasm"/>
    <property type="evidence" value="ECO:0007669"/>
    <property type="project" value="UniProtKB-SubCell"/>
</dbReference>
<keyword evidence="4 9" id="KW-0645">Protease</keyword>
<keyword evidence="12" id="KW-1185">Reference proteome</keyword>
<dbReference type="Proteomes" id="UP000886520">
    <property type="component" value="Chromosome 3"/>
</dbReference>
<dbReference type="Gene3D" id="1.20.1050.40">
    <property type="entry name" value="Endopeptidase. Chain P, domain 1"/>
    <property type="match status" value="1"/>
</dbReference>
<sequence length="703" mass="80230">MATKGGRQRQQQQQVIQYAGAAIGVLIAGRLFMRIFKAIVGGNSSEFKFVLGLEPSQIVKLAEEVIDKSQRVYDQVASVPLQKVSYSNVIAPLAKLEAEEFALMQSCKLPRLVSISKEARQASSDAEKMLDAHKLKSSMREDVYLVVKAFIDKKITLQPEAQRYVERLVKDCERKGLKMRSEMREEAERLNARIGELCNVFQNNVNEDDSILSFSVGELAGMHPDFLKSLNTGDDGKLKVTLKPFHYFPIMEHCKVRSTRSAIATARYQRCIKENTPILEKVLDLRHKLAHLLGYKNWAEYSLELRMAKKPEKVKEFQERMVQHLTPTALKELKLLQDLKEEEEGDSVVGLEDVLYYIQKAERRMLNLDINDLSQYFPVDTVTSGILRIYEHLYGLKFQEIRKKYVWAEDVREYAVLDAESRKSLGFVYLDLFTREGKYSHACVVPLQPGCDLGNRKSQVPVAALLMNLTKSVSNVPTLLKHSELVTYFHEFGHVMHHVCSRASFARFSGLQVESDFREAPSHMLENWCYERESLKLMSAHWKDPKAEITDSLCNLLKSKRRSFPALRALRNHLFIGSLDLILHTEERVDTELVIRKLYPEVVLGMPMLEGTNLAASTLHLMSGGCDASCYAYLWSEVFAADMFETKFKGNIMNNIVGMEFRNKVLVPGATKDAIQILTDFLGRDPSVDAYLRMNVLNQFDDL</sequence>
<dbReference type="Gene3D" id="3.40.390.10">
    <property type="entry name" value="Collagenase (Catalytic Domain)"/>
    <property type="match status" value="1"/>
</dbReference>
<protein>
    <recommendedName>
        <fullName evidence="10">Peptidase M3A/M3B catalytic domain-containing protein</fullName>
    </recommendedName>
</protein>
<dbReference type="CDD" id="cd06455">
    <property type="entry name" value="M3A_TOP"/>
    <property type="match status" value="1"/>
</dbReference>
<comment type="subcellular location">
    <subcellularLocation>
        <location evidence="1">Cytoplasm</location>
    </subcellularLocation>
</comment>
<evidence type="ECO:0000256" key="3">
    <source>
        <dbReference type="ARBA" id="ARBA00022490"/>
    </source>
</evidence>
<dbReference type="InterPro" id="IPR024079">
    <property type="entry name" value="MetalloPept_cat_dom_sf"/>
</dbReference>
<organism evidence="11 12">
    <name type="scientific">Adiantum capillus-veneris</name>
    <name type="common">Maidenhair fern</name>
    <dbReference type="NCBI Taxonomy" id="13818"/>
    <lineage>
        <taxon>Eukaryota</taxon>
        <taxon>Viridiplantae</taxon>
        <taxon>Streptophyta</taxon>
        <taxon>Embryophyta</taxon>
        <taxon>Tracheophyta</taxon>
        <taxon>Polypodiopsida</taxon>
        <taxon>Polypodiidae</taxon>
        <taxon>Polypodiales</taxon>
        <taxon>Pteridineae</taxon>
        <taxon>Pteridaceae</taxon>
        <taxon>Vittarioideae</taxon>
        <taxon>Adiantum</taxon>
    </lineage>
</organism>
<dbReference type="FunFam" id="1.20.1050.40:FF:000001">
    <property type="entry name" value="Thimet oligopeptidase 1"/>
    <property type="match status" value="1"/>
</dbReference>
<dbReference type="GO" id="GO:0006508">
    <property type="term" value="P:proteolysis"/>
    <property type="evidence" value="ECO:0007669"/>
    <property type="project" value="UniProtKB-KW"/>
</dbReference>
<evidence type="ECO:0000313" key="11">
    <source>
        <dbReference type="EMBL" id="KAI5082849.1"/>
    </source>
</evidence>
<comment type="similarity">
    <text evidence="2 9">Belongs to the peptidase M3 family.</text>
</comment>
<dbReference type="Pfam" id="PF01432">
    <property type="entry name" value="Peptidase_M3"/>
    <property type="match status" value="1"/>
</dbReference>
<comment type="cofactor">
    <cofactor evidence="9">
        <name>Zn(2+)</name>
        <dbReference type="ChEBI" id="CHEBI:29105"/>
    </cofactor>
    <text evidence="9">Binds 1 zinc ion.</text>
</comment>
<evidence type="ECO:0000256" key="4">
    <source>
        <dbReference type="ARBA" id="ARBA00022670"/>
    </source>
</evidence>
<proteinExistence type="inferred from homology"/>
<dbReference type="AlphaFoldDB" id="A0A9D4VB67"/>
<evidence type="ECO:0000259" key="10">
    <source>
        <dbReference type="Pfam" id="PF01432"/>
    </source>
</evidence>
<feature type="domain" description="Peptidase M3A/M3B catalytic" evidence="10">
    <location>
        <begin position="250"/>
        <end position="694"/>
    </location>
</feature>
<dbReference type="GO" id="GO:0004222">
    <property type="term" value="F:metalloendopeptidase activity"/>
    <property type="evidence" value="ECO:0007669"/>
    <property type="project" value="InterPro"/>
</dbReference>
<keyword evidence="7 9" id="KW-0862">Zinc</keyword>
<evidence type="ECO:0000256" key="8">
    <source>
        <dbReference type="ARBA" id="ARBA00023049"/>
    </source>
</evidence>
<evidence type="ECO:0000313" key="12">
    <source>
        <dbReference type="Proteomes" id="UP000886520"/>
    </source>
</evidence>
<keyword evidence="3" id="KW-0963">Cytoplasm</keyword>
<evidence type="ECO:0000256" key="9">
    <source>
        <dbReference type="RuleBase" id="RU003435"/>
    </source>
</evidence>
<dbReference type="GO" id="GO:0006518">
    <property type="term" value="P:peptide metabolic process"/>
    <property type="evidence" value="ECO:0007669"/>
    <property type="project" value="TreeGrafter"/>
</dbReference>
<evidence type="ECO:0000256" key="7">
    <source>
        <dbReference type="ARBA" id="ARBA00022833"/>
    </source>
</evidence>
<evidence type="ECO:0000256" key="5">
    <source>
        <dbReference type="ARBA" id="ARBA00022723"/>
    </source>
</evidence>
<dbReference type="InterPro" id="IPR024077">
    <property type="entry name" value="Neurolysin/TOP_dom2"/>
</dbReference>
<dbReference type="PANTHER" id="PTHR11804">
    <property type="entry name" value="PROTEASE M3 THIMET OLIGOPEPTIDASE-RELATED"/>
    <property type="match status" value="1"/>
</dbReference>
<keyword evidence="6 9" id="KW-0378">Hydrolase</keyword>
<dbReference type="GO" id="GO:0046872">
    <property type="term" value="F:metal ion binding"/>
    <property type="evidence" value="ECO:0007669"/>
    <property type="project" value="UniProtKB-UniRule"/>
</dbReference>
<keyword evidence="5 9" id="KW-0479">Metal-binding</keyword>
<gene>
    <name evidence="11" type="ORF">GOP47_0002592</name>
</gene>
<reference evidence="11" key="1">
    <citation type="submission" date="2021-01" db="EMBL/GenBank/DDBJ databases">
        <title>Adiantum capillus-veneris genome.</title>
        <authorList>
            <person name="Fang Y."/>
            <person name="Liao Q."/>
        </authorList>
    </citation>
    <scope>NUCLEOTIDE SEQUENCE</scope>
    <source>
        <strain evidence="11">H3</strain>
        <tissue evidence="11">Leaf</tissue>
    </source>
</reference>
<dbReference type="InterPro" id="IPR024080">
    <property type="entry name" value="Neurolysin/TOP_N"/>
</dbReference>
<dbReference type="InterPro" id="IPR001567">
    <property type="entry name" value="Pept_M3A_M3B_dom"/>
</dbReference>
<dbReference type="Gene3D" id="1.10.1370.10">
    <property type="entry name" value="Neurolysin, domain 3"/>
    <property type="match status" value="1"/>
</dbReference>
<dbReference type="FunFam" id="3.40.390.10:FF:000006">
    <property type="entry name" value="Thimet oligopeptidase 1"/>
    <property type="match status" value="1"/>
</dbReference>
<dbReference type="PANTHER" id="PTHR11804:SF82">
    <property type="entry name" value="THIMET OLIGOPEPTIDASE-RELATED"/>
    <property type="match status" value="1"/>
</dbReference>
<evidence type="ECO:0000256" key="6">
    <source>
        <dbReference type="ARBA" id="ARBA00022801"/>
    </source>
</evidence>
<accession>A0A9D4VB67</accession>
<dbReference type="EMBL" id="JABFUD020000002">
    <property type="protein sequence ID" value="KAI5082849.1"/>
    <property type="molecule type" value="Genomic_DNA"/>
</dbReference>
<comment type="caution">
    <text evidence="11">The sequence shown here is derived from an EMBL/GenBank/DDBJ whole genome shotgun (WGS) entry which is preliminary data.</text>
</comment>
<evidence type="ECO:0000256" key="2">
    <source>
        <dbReference type="ARBA" id="ARBA00006040"/>
    </source>
</evidence>
<keyword evidence="8 9" id="KW-0482">Metalloprotease</keyword>
<evidence type="ECO:0000256" key="1">
    <source>
        <dbReference type="ARBA" id="ARBA00004496"/>
    </source>
</evidence>
<dbReference type="OrthoDB" id="534666at2759"/>